<dbReference type="SMART" id="SM00228">
    <property type="entry name" value="PDZ"/>
    <property type="match status" value="1"/>
</dbReference>
<evidence type="ECO:0000256" key="4">
    <source>
        <dbReference type="ARBA" id="ARBA00022825"/>
    </source>
</evidence>
<dbReference type="CDD" id="cd07560">
    <property type="entry name" value="Peptidase_S41_CPP"/>
    <property type="match status" value="1"/>
</dbReference>
<keyword evidence="3 5" id="KW-0378">Hydrolase</keyword>
<dbReference type="InterPro" id="IPR029045">
    <property type="entry name" value="ClpP/crotonase-like_dom_sf"/>
</dbReference>
<dbReference type="Gene3D" id="2.30.42.10">
    <property type="match status" value="1"/>
</dbReference>
<dbReference type="InterPro" id="IPR001478">
    <property type="entry name" value="PDZ"/>
</dbReference>
<gene>
    <name evidence="8" type="ORF">WMO26_04630</name>
</gene>
<accession>A0ABV1DYG4</accession>
<feature type="region of interest" description="Disordered" evidence="6">
    <location>
        <begin position="403"/>
        <end position="447"/>
    </location>
</feature>
<reference evidence="8 9" key="1">
    <citation type="submission" date="2024-03" db="EMBL/GenBank/DDBJ databases">
        <title>Human intestinal bacterial collection.</title>
        <authorList>
            <person name="Pauvert C."/>
            <person name="Hitch T.C.A."/>
            <person name="Clavel T."/>
        </authorList>
    </citation>
    <scope>NUCLEOTIDE SEQUENCE [LARGE SCALE GENOMIC DNA]</scope>
    <source>
        <strain evidence="8 9">CLA-JM-H44</strain>
    </source>
</reference>
<evidence type="ECO:0000256" key="5">
    <source>
        <dbReference type="RuleBase" id="RU004404"/>
    </source>
</evidence>
<comment type="caution">
    <text evidence="8">The sequence shown here is derived from an EMBL/GenBank/DDBJ whole genome shotgun (WGS) entry which is preliminary data.</text>
</comment>
<evidence type="ECO:0000313" key="9">
    <source>
        <dbReference type="Proteomes" id="UP001489509"/>
    </source>
</evidence>
<evidence type="ECO:0000256" key="3">
    <source>
        <dbReference type="ARBA" id="ARBA00022801"/>
    </source>
</evidence>
<dbReference type="PANTHER" id="PTHR32060:SF30">
    <property type="entry name" value="CARBOXY-TERMINAL PROCESSING PROTEASE CTPA"/>
    <property type="match status" value="1"/>
</dbReference>
<dbReference type="Pfam" id="PF03572">
    <property type="entry name" value="Peptidase_S41"/>
    <property type="match status" value="1"/>
</dbReference>
<dbReference type="InterPro" id="IPR004447">
    <property type="entry name" value="Peptidase_S41A"/>
</dbReference>
<dbReference type="EMBL" id="JBBMFD010000005">
    <property type="protein sequence ID" value="MEQ2440106.1"/>
    <property type="molecule type" value="Genomic_DNA"/>
</dbReference>
<evidence type="ECO:0000313" key="8">
    <source>
        <dbReference type="EMBL" id="MEQ2440106.1"/>
    </source>
</evidence>
<name>A0ABV1DYG4_9FIRM</name>
<dbReference type="SUPFAM" id="SSF52096">
    <property type="entry name" value="ClpP/crotonase"/>
    <property type="match status" value="1"/>
</dbReference>
<evidence type="ECO:0000256" key="6">
    <source>
        <dbReference type="SAM" id="MobiDB-lite"/>
    </source>
</evidence>
<feature type="domain" description="PDZ" evidence="7">
    <location>
        <begin position="95"/>
        <end position="163"/>
    </location>
</feature>
<keyword evidence="2 5" id="KW-0645">Protease</keyword>
<proteinExistence type="inferred from homology"/>
<dbReference type="PROSITE" id="PS50106">
    <property type="entry name" value="PDZ"/>
    <property type="match status" value="1"/>
</dbReference>
<dbReference type="NCBIfam" id="TIGR00225">
    <property type="entry name" value="prc"/>
    <property type="match status" value="1"/>
</dbReference>
<keyword evidence="9" id="KW-1185">Reference proteome</keyword>
<dbReference type="Proteomes" id="UP001489509">
    <property type="component" value="Unassembled WGS sequence"/>
</dbReference>
<dbReference type="RefSeq" id="WP_349218485.1">
    <property type="nucleotide sequence ID" value="NZ_JBBMFD010000005.1"/>
</dbReference>
<protein>
    <submittedName>
        <fullName evidence="8">S41 family peptidase</fullName>
    </submittedName>
</protein>
<dbReference type="SUPFAM" id="SSF50156">
    <property type="entry name" value="PDZ domain-like"/>
    <property type="match status" value="1"/>
</dbReference>
<dbReference type="PANTHER" id="PTHR32060">
    <property type="entry name" value="TAIL-SPECIFIC PROTEASE"/>
    <property type="match status" value="1"/>
</dbReference>
<dbReference type="Pfam" id="PF13180">
    <property type="entry name" value="PDZ_2"/>
    <property type="match status" value="1"/>
</dbReference>
<dbReference type="Gene3D" id="3.90.226.10">
    <property type="entry name" value="2-enoyl-CoA Hydratase, Chain A, domain 1"/>
    <property type="match status" value="1"/>
</dbReference>
<dbReference type="Gene3D" id="3.30.750.44">
    <property type="match status" value="1"/>
</dbReference>
<keyword evidence="4 5" id="KW-0720">Serine protease</keyword>
<dbReference type="CDD" id="cd06782">
    <property type="entry name" value="cpPDZ_CPP-like"/>
    <property type="match status" value="1"/>
</dbReference>
<evidence type="ECO:0000259" key="7">
    <source>
        <dbReference type="PROSITE" id="PS50106"/>
    </source>
</evidence>
<dbReference type="InterPro" id="IPR036034">
    <property type="entry name" value="PDZ_sf"/>
</dbReference>
<dbReference type="InterPro" id="IPR005151">
    <property type="entry name" value="Tail-specific_protease"/>
</dbReference>
<feature type="compositionally biased region" description="Low complexity" evidence="6">
    <location>
        <begin position="428"/>
        <end position="440"/>
    </location>
</feature>
<comment type="similarity">
    <text evidence="1 5">Belongs to the peptidase S41A family.</text>
</comment>
<sequence length="447" mass="47799">MNKRIPLGITLALMMLTAAITVTITMVLSQQKFDEKLGNINERRAMYAKISEIDTKVRENYFGDIDETELMDMVASGYLAGIGDKYSSYLTAAQTAELNSEINGKATGVGLRVTEYTDGNIYVYQVMATSPAQTAGVQKGDVIIRVGDSAVADLGYREATKLLSGEVGSTVNITVRRGEEEIPFTLARASYENYTVSAGIMSGVGIVKIDEFNNNTDEQFIGAVEALLAQEPVGLVFDLRGNTGGTLESVCAMLDYLLPAGDVVSRTDSTGTHVIYTSDDHEVDIPMTVLVNEKTASAAELFACALRDYGKAQLVGTTTYGKGSIQSLFTLTDGSSINLTVAKFNPPKSENFEGVGLTPDVEVRLSTEEKQNFYFLNPMDDPQLKKALELLNPPVPTDYIEVPFSPAPTYVPNGNTSAAPDSGESGTPPASSEEAVSSEEPAGDSAA</sequence>
<organism evidence="8 9">
    <name type="scientific">Solibaculum intestinale</name>
    <dbReference type="NCBI Taxonomy" id="3133165"/>
    <lineage>
        <taxon>Bacteria</taxon>
        <taxon>Bacillati</taxon>
        <taxon>Bacillota</taxon>
        <taxon>Clostridia</taxon>
        <taxon>Eubacteriales</taxon>
        <taxon>Oscillospiraceae</taxon>
        <taxon>Solibaculum</taxon>
    </lineage>
</organism>
<dbReference type="SMART" id="SM00245">
    <property type="entry name" value="TSPc"/>
    <property type="match status" value="1"/>
</dbReference>
<evidence type="ECO:0000256" key="1">
    <source>
        <dbReference type="ARBA" id="ARBA00009179"/>
    </source>
</evidence>
<evidence type="ECO:0000256" key="2">
    <source>
        <dbReference type="ARBA" id="ARBA00022670"/>
    </source>
</evidence>